<reference evidence="2" key="1">
    <citation type="submission" date="2022-11" db="UniProtKB">
        <authorList>
            <consortium name="WormBaseParasite"/>
        </authorList>
    </citation>
    <scope>IDENTIFICATION</scope>
</reference>
<keyword evidence="1" id="KW-1185">Reference proteome</keyword>
<dbReference type="WBParaSite" id="scf7180000420485.g5362">
    <property type="protein sequence ID" value="scf7180000420485.g5362"/>
    <property type="gene ID" value="scf7180000420485.g5362"/>
</dbReference>
<evidence type="ECO:0000313" key="1">
    <source>
        <dbReference type="Proteomes" id="UP000887560"/>
    </source>
</evidence>
<dbReference type="Proteomes" id="UP000887560">
    <property type="component" value="Unplaced"/>
</dbReference>
<protein>
    <submittedName>
        <fullName evidence="2">Uncharacterized protein</fullName>
    </submittedName>
</protein>
<name>A0A915NSH3_9BILA</name>
<dbReference type="AlphaFoldDB" id="A0A915NSH3"/>
<sequence>MEVGCLLRWVLRSFSTWTRNLFCLLSKTSFKENFCYFRYGNIRLGIKARTSGAAFAVGIGSFVAYKMLCRLIKSNSIWTALEQLSPTEEQKHDQKASVSTNNEAIILAEGFYAVRLGGENELLRRLDEFLSASTASKADETERKPHVAVVQVRQANALKRLFRRNQHLQGIASMDQQINLNNNREENTIASRGDIVRYGSDALIGKRRRELTNENDEDNGGNLRHFLKIRLALEIDRHNYDCSQLSCNASASRAFCLNNQNDSDSSSICSGKSLKTNKSALLNLNCENELFWEDEFSNERVNNRRELGETEEIVDDEGLFIFREREGSLGGLSQLSAMKNLEKMFSNDWLDKNTNEEDIEDGDSLVDNALDNLRELSSLDDVANAACSCSSFVNTTQTKQQDNISNKSRDEPRLPFTAYKIVLQNELSESSSSLCGGSTRSDRFGRYCCPSSPHRQQRKRLEAAPVSTSQGLWELTKSDGINSRSTSEKQCLELYRRKERNNNNNNNQLGPMVDSIISINSHASSSMATSSSAQIPMPNSGAMIDSAIGTDFQSSADDDDWKEQCIEDGETTENVNTRPRTKSGVFRRYGGDFDSSKGIVLRPLSKISEQQSATATPVKKTTTLAITKSNSISTS</sequence>
<accession>A0A915NSH3</accession>
<evidence type="ECO:0000313" key="2">
    <source>
        <dbReference type="WBParaSite" id="scf7180000420485.g5362"/>
    </source>
</evidence>
<proteinExistence type="predicted"/>
<organism evidence="1 2">
    <name type="scientific">Meloidogyne floridensis</name>
    <dbReference type="NCBI Taxonomy" id="298350"/>
    <lineage>
        <taxon>Eukaryota</taxon>
        <taxon>Metazoa</taxon>
        <taxon>Ecdysozoa</taxon>
        <taxon>Nematoda</taxon>
        <taxon>Chromadorea</taxon>
        <taxon>Rhabditida</taxon>
        <taxon>Tylenchina</taxon>
        <taxon>Tylenchomorpha</taxon>
        <taxon>Tylenchoidea</taxon>
        <taxon>Meloidogynidae</taxon>
        <taxon>Meloidogyninae</taxon>
        <taxon>Meloidogyne</taxon>
    </lineage>
</organism>